<name>A0A2V4VSD1_PAEBA</name>
<dbReference type="RefSeq" id="WP_110897899.1">
    <property type="nucleotide sequence ID" value="NZ_CP054614.1"/>
</dbReference>
<keyword evidence="7" id="KW-0282">Flagellum</keyword>
<evidence type="ECO:0000313" key="7">
    <source>
        <dbReference type="EMBL" id="PYE47640.1"/>
    </source>
</evidence>
<evidence type="ECO:0000313" key="9">
    <source>
        <dbReference type="Proteomes" id="UP000247790"/>
    </source>
</evidence>
<accession>A0A2V4VSD1</accession>
<gene>
    <name evidence="7" type="ORF">DFQ00_11289</name>
    <name evidence="8" type="ORF">HUB98_21260</name>
</gene>
<sequence length="603" mass="66289">MIISHNLAATSAHRRIQENARNNSSHLQKLSSGQRIDSASDDAAGLAISEKMRAQIRGLDQANRNIQDGISLVQTAEGGLQEISAILQRQRELIVQGLNDTYTNNDRLMIESEIQELTNEVNHISQSTSYNTINLLARDDYEILADRSTSSTNTSLSEPPTIPTVQKTVVYAASGTPPEARHLISNSNTSSTTQTYTNTNVITPITSQDLRQGYNEYNVDTYTTTKTDTERSVYETLAPTTDPQYSAPDYWYASGMNTTWFGPKTFGRVYGTMSENVEVDGVMRPVEYTSRSNTGTVPAWDHMWFPNTEVSIKRLRTILPDNSMQIEYIINNGNPTDTNLKLSNLINPPDNSVMTDANGLLIPNGVTSINSPSGNTTYTMTGTEANASITFDDSLGSLSPTQLAIHNPAGGQPTINFDWDVNLPSQSSLTLAFKYGPFSLNLEVFERTNETEVSTRIETTSNVEIKDIDYITPKLTVQAGANQGQHMDIPLFNVQADELGITTLGLLPPSIQGQALSRIDKAISKISSIRGVYGAIQNRMEHALNNTSNATENLSNAESRVRDADMAKEMLEYTKSNILLQAAQAMLTQSNQSPQSVLQLLHQ</sequence>
<evidence type="ECO:0000313" key="8">
    <source>
        <dbReference type="EMBL" id="QKS58514.1"/>
    </source>
</evidence>
<keyword evidence="3 4" id="KW-0975">Bacterial flagellum</keyword>
<comment type="function">
    <text evidence="4">Flagellin is the subunit protein which polymerizes to form the filaments of bacterial flagella.</text>
</comment>
<dbReference type="PANTHER" id="PTHR42792">
    <property type="entry name" value="FLAGELLIN"/>
    <property type="match status" value="1"/>
</dbReference>
<dbReference type="GO" id="GO:0005198">
    <property type="term" value="F:structural molecule activity"/>
    <property type="evidence" value="ECO:0007669"/>
    <property type="project" value="UniProtKB-UniRule"/>
</dbReference>
<evidence type="ECO:0000259" key="6">
    <source>
        <dbReference type="Pfam" id="PF00700"/>
    </source>
</evidence>
<proteinExistence type="inferred from homology"/>
<keyword evidence="7" id="KW-0969">Cilium</keyword>
<comment type="similarity">
    <text evidence="1 4">Belongs to the bacterial flagellin family.</text>
</comment>
<organism evidence="7 9">
    <name type="scientific">Paenibacillus barcinonensis</name>
    <dbReference type="NCBI Taxonomy" id="198119"/>
    <lineage>
        <taxon>Bacteria</taxon>
        <taxon>Bacillati</taxon>
        <taxon>Bacillota</taxon>
        <taxon>Bacilli</taxon>
        <taxon>Bacillales</taxon>
        <taxon>Paenibacillaceae</taxon>
        <taxon>Paenibacillus</taxon>
    </lineage>
</organism>
<evidence type="ECO:0000256" key="3">
    <source>
        <dbReference type="ARBA" id="ARBA00023143"/>
    </source>
</evidence>
<dbReference type="GO" id="GO:0009288">
    <property type="term" value="C:bacterial-type flagellum"/>
    <property type="evidence" value="ECO:0007669"/>
    <property type="project" value="UniProtKB-SubCell"/>
</dbReference>
<reference evidence="7 9" key="1">
    <citation type="submission" date="2018-06" db="EMBL/GenBank/DDBJ databases">
        <title>Genomic Encyclopedia of Type Strains, Phase III (KMG-III): the genomes of soil and plant-associated and newly described type strains.</title>
        <authorList>
            <person name="Whitman W."/>
        </authorList>
    </citation>
    <scope>NUCLEOTIDE SEQUENCE [LARGE SCALE GENOMIC DNA]</scope>
    <source>
        <strain evidence="7 9">CECT 7022</strain>
    </source>
</reference>
<dbReference type="PANTHER" id="PTHR42792:SF2">
    <property type="entry name" value="FLAGELLIN"/>
    <property type="match status" value="1"/>
</dbReference>
<dbReference type="SUPFAM" id="SSF64518">
    <property type="entry name" value="Phase 1 flagellin"/>
    <property type="match status" value="2"/>
</dbReference>
<dbReference type="Pfam" id="PF00669">
    <property type="entry name" value="Flagellin_N"/>
    <property type="match status" value="1"/>
</dbReference>
<dbReference type="InterPro" id="IPR001492">
    <property type="entry name" value="Flagellin"/>
</dbReference>
<feature type="domain" description="Flagellin N-terminal" evidence="5">
    <location>
        <begin position="3"/>
        <end position="137"/>
    </location>
</feature>
<dbReference type="EMBL" id="CP054614">
    <property type="protein sequence ID" value="QKS58514.1"/>
    <property type="molecule type" value="Genomic_DNA"/>
</dbReference>
<dbReference type="InterPro" id="IPR001029">
    <property type="entry name" value="Flagellin_N"/>
</dbReference>
<dbReference type="Gene3D" id="6.10.10.10">
    <property type="entry name" value="Flagellar export chaperone, C-terminal domain"/>
    <property type="match status" value="1"/>
</dbReference>
<evidence type="ECO:0000313" key="10">
    <source>
        <dbReference type="Proteomes" id="UP000509327"/>
    </source>
</evidence>
<dbReference type="Proteomes" id="UP000247790">
    <property type="component" value="Unassembled WGS sequence"/>
</dbReference>
<dbReference type="Proteomes" id="UP000509327">
    <property type="component" value="Chromosome"/>
</dbReference>
<dbReference type="OrthoDB" id="9796789at2"/>
<keyword evidence="10" id="KW-1185">Reference proteome</keyword>
<feature type="domain" description="Flagellin C-terminal" evidence="6">
    <location>
        <begin position="517"/>
        <end position="601"/>
    </location>
</feature>
<evidence type="ECO:0000256" key="4">
    <source>
        <dbReference type="RuleBase" id="RU362073"/>
    </source>
</evidence>
<keyword evidence="4" id="KW-0964">Secreted</keyword>
<reference evidence="8 10" key="2">
    <citation type="submission" date="2020-06" db="EMBL/GenBank/DDBJ databases">
        <title>Complete genome of Paenibacillus barcinonensis KACC11450.</title>
        <authorList>
            <person name="Kim M."/>
            <person name="Park Y.-J."/>
            <person name="Shin J.-H."/>
        </authorList>
    </citation>
    <scope>NUCLEOTIDE SEQUENCE [LARGE SCALE GENOMIC DNA]</scope>
    <source>
        <strain evidence="8 10">KACC11450</strain>
    </source>
</reference>
<evidence type="ECO:0000256" key="2">
    <source>
        <dbReference type="ARBA" id="ARBA00020110"/>
    </source>
</evidence>
<keyword evidence="7" id="KW-0966">Cell projection</keyword>
<dbReference type="Gene3D" id="1.20.1330.10">
    <property type="entry name" value="f41 fragment of flagellin, N-terminal domain"/>
    <property type="match status" value="2"/>
</dbReference>
<comment type="subcellular location">
    <subcellularLocation>
        <location evidence="4">Secreted</location>
    </subcellularLocation>
    <subcellularLocation>
        <location evidence="4">Bacterial flagellum</location>
    </subcellularLocation>
</comment>
<dbReference type="InterPro" id="IPR046358">
    <property type="entry name" value="Flagellin_C"/>
</dbReference>
<dbReference type="GO" id="GO:0005576">
    <property type="term" value="C:extracellular region"/>
    <property type="evidence" value="ECO:0007669"/>
    <property type="project" value="UniProtKB-SubCell"/>
</dbReference>
<dbReference type="EMBL" id="QJSW01000012">
    <property type="protein sequence ID" value="PYE47640.1"/>
    <property type="molecule type" value="Genomic_DNA"/>
</dbReference>
<evidence type="ECO:0000259" key="5">
    <source>
        <dbReference type="Pfam" id="PF00669"/>
    </source>
</evidence>
<dbReference type="InterPro" id="IPR042187">
    <property type="entry name" value="Flagellin_C_sub2"/>
</dbReference>
<dbReference type="AlphaFoldDB" id="A0A2V4VSD1"/>
<dbReference type="PRINTS" id="PR00207">
    <property type="entry name" value="FLAGELLIN"/>
</dbReference>
<evidence type="ECO:0000256" key="1">
    <source>
        <dbReference type="ARBA" id="ARBA00005709"/>
    </source>
</evidence>
<protein>
    <recommendedName>
        <fullName evidence="2 4">Flagellin</fullName>
    </recommendedName>
</protein>
<dbReference type="Pfam" id="PF00700">
    <property type="entry name" value="Flagellin_C"/>
    <property type="match status" value="1"/>
</dbReference>